<protein>
    <submittedName>
        <fullName evidence="1">Uncharacterized protein</fullName>
    </submittedName>
</protein>
<reference evidence="1 2" key="1">
    <citation type="submission" date="2014-07" db="EMBL/GenBank/DDBJ databases">
        <title>The genome sequence of Salmonella phage 9NA shows that it represents an unstudied type of tailed phage.</title>
        <authorList>
            <person name="Casjens S.R."/>
            <person name="Leavitt J.C."/>
            <person name="Hatfull G.F."/>
            <person name="Hendrix R.W."/>
        </authorList>
    </citation>
    <scope>NUCLEOTIDE SEQUENCE [LARGE SCALE GENOMIC DNA]</scope>
</reference>
<evidence type="ECO:0000313" key="2">
    <source>
        <dbReference type="Proteomes" id="UP000026985"/>
    </source>
</evidence>
<sequence length="53" mass="6276">MSSDNPAVHTTLTCKSKFIRLTPDEERAYKYRNSFPSVNENRWIAKLMESKRK</sequence>
<name>A0A060DAN6_9CAUD</name>
<gene>
    <name evidence="1" type="ORF">9NA_082</name>
</gene>
<dbReference type="Proteomes" id="UP000026985">
    <property type="component" value="Segment"/>
</dbReference>
<dbReference type="KEGG" id="vg:22110940"/>
<dbReference type="EMBL" id="KJ802832">
    <property type="protein sequence ID" value="AIB07085.1"/>
    <property type="molecule type" value="Genomic_DNA"/>
</dbReference>
<accession>A0A060DAN6</accession>
<keyword evidence="2" id="KW-1185">Reference proteome</keyword>
<evidence type="ECO:0000313" key="1">
    <source>
        <dbReference type="EMBL" id="AIB07085.1"/>
    </source>
</evidence>
<dbReference type="RefSeq" id="YP_009101252.1">
    <property type="nucleotide sequence ID" value="NC_025443.1"/>
</dbReference>
<proteinExistence type="predicted"/>
<organism evidence="1 2">
    <name type="scientific">Salmonella phage 9NA</name>
    <dbReference type="NCBI Taxonomy" id="1113547"/>
    <lineage>
        <taxon>Viruses</taxon>
        <taxon>Duplodnaviria</taxon>
        <taxon>Heunggongvirae</taxon>
        <taxon>Uroviricota</taxon>
        <taxon>Caudoviricetes</taxon>
        <taxon>Nonanavirus</taxon>
        <taxon>Nonanavirus nv9NA</taxon>
    </lineage>
</organism>